<dbReference type="EMBL" id="JANKHO010001002">
    <property type="protein sequence ID" value="KAJ3504503.1"/>
    <property type="molecule type" value="Genomic_DNA"/>
</dbReference>
<feature type="transmembrane region" description="Helical" evidence="2">
    <location>
        <begin position="203"/>
        <end position="226"/>
    </location>
</feature>
<keyword evidence="2" id="KW-0472">Membrane</keyword>
<dbReference type="Gene3D" id="2.60.120.260">
    <property type="entry name" value="Galactose-binding domain-like"/>
    <property type="match status" value="1"/>
</dbReference>
<gene>
    <name evidence="3" type="ORF">NLJ89_g7906</name>
</gene>
<keyword evidence="4" id="KW-1185">Reference proteome</keyword>
<evidence type="ECO:0000256" key="2">
    <source>
        <dbReference type="SAM" id="Phobius"/>
    </source>
</evidence>
<keyword evidence="2" id="KW-1133">Transmembrane helix</keyword>
<evidence type="ECO:0000313" key="3">
    <source>
        <dbReference type="EMBL" id="KAJ3504503.1"/>
    </source>
</evidence>
<accession>A0A9W8JVX2</accession>
<dbReference type="Proteomes" id="UP001148786">
    <property type="component" value="Unassembled WGS sequence"/>
</dbReference>
<name>A0A9W8JVX2_9AGAR</name>
<dbReference type="AlphaFoldDB" id="A0A9W8JVX2"/>
<sequence length="321" mass="34134">MGSRQIDDTDPAIVYTNEGIDWGRYGDGTHEYNNTATLSVKQGATARFTFEGSSVAVYGTVGVNDILAVSSYTIDGGSPVNYTMPRVSSNQYRHLFFQSPTLPRGTHTLVIQTLVDDGYYWLDFLTVTSEAVTSASSPGPPTTIIPPSTSTSSLSTGSPAPDSTTSSSPPPNQASTSSDIPSQGTQLGTVDSTSSEKRDMTPLIAGLSSALAVLAILIAIVAWILIMKRRRRKMMTKDDPADGSEPSTTQITSSGGNTVTPFVQNQGYMNYDPMDPQPTSARSAKSSAMGWHSPNQSTSTPPPSSRDIRASDLPPAYMNEV</sequence>
<protein>
    <submittedName>
        <fullName evidence="3">Uncharacterized protein</fullName>
    </submittedName>
</protein>
<dbReference type="OrthoDB" id="3265734at2759"/>
<evidence type="ECO:0000256" key="1">
    <source>
        <dbReference type="SAM" id="MobiDB-lite"/>
    </source>
</evidence>
<feature type="region of interest" description="Disordered" evidence="1">
    <location>
        <begin position="132"/>
        <end position="197"/>
    </location>
</feature>
<evidence type="ECO:0000313" key="4">
    <source>
        <dbReference type="Proteomes" id="UP001148786"/>
    </source>
</evidence>
<organism evidence="3 4">
    <name type="scientific">Agrocybe chaxingu</name>
    <dbReference type="NCBI Taxonomy" id="84603"/>
    <lineage>
        <taxon>Eukaryota</taxon>
        <taxon>Fungi</taxon>
        <taxon>Dikarya</taxon>
        <taxon>Basidiomycota</taxon>
        <taxon>Agaricomycotina</taxon>
        <taxon>Agaricomycetes</taxon>
        <taxon>Agaricomycetidae</taxon>
        <taxon>Agaricales</taxon>
        <taxon>Agaricineae</taxon>
        <taxon>Strophariaceae</taxon>
        <taxon>Agrocybe</taxon>
    </lineage>
</organism>
<keyword evidence="2" id="KW-0812">Transmembrane</keyword>
<comment type="caution">
    <text evidence="3">The sequence shown here is derived from an EMBL/GenBank/DDBJ whole genome shotgun (WGS) entry which is preliminary data.</text>
</comment>
<reference evidence="3" key="1">
    <citation type="submission" date="2022-07" db="EMBL/GenBank/DDBJ databases">
        <title>Genome Sequence of Agrocybe chaxingu.</title>
        <authorList>
            <person name="Buettner E."/>
        </authorList>
    </citation>
    <scope>NUCLEOTIDE SEQUENCE</scope>
    <source>
        <strain evidence="3">MP-N11</strain>
    </source>
</reference>
<feature type="region of interest" description="Disordered" evidence="1">
    <location>
        <begin position="235"/>
        <end position="321"/>
    </location>
</feature>
<feature type="compositionally biased region" description="Polar residues" evidence="1">
    <location>
        <begin position="179"/>
        <end position="193"/>
    </location>
</feature>
<proteinExistence type="predicted"/>
<feature type="compositionally biased region" description="Polar residues" evidence="1">
    <location>
        <begin position="245"/>
        <end position="268"/>
    </location>
</feature>
<feature type="compositionally biased region" description="Low complexity" evidence="1">
    <location>
        <begin position="145"/>
        <end position="178"/>
    </location>
</feature>
<feature type="compositionally biased region" description="Polar residues" evidence="1">
    <location>
        <begin position="277"/>
        <end position="286"/>
    </location>
</feature>